<keyword evidence="7 10" id="KW-0560">Oxidoreductase</keyword>
<dbReference type="SUPFAM" id="SSF53659">
    <property type="entry name" value="Isocitrate/Isopropylmalate dehydrogenase-like"/>
    <property type="match status" value="1"/>
</dbReference>
<reference evidence="11 12" key="1">
    <citation type="submission" date="2024-03" db="EMBL/GenBank/DDBJ databases">
        <title>Novel species of the genus Variovorax.</title>
        <authorList>
            <person name="Liu Q."/>
            <person name="Xin Y.-H."/>
        </authorList>
    </citation>
    <scope>NUCLEOTIDE SEQUENCE [LARGE SCALE GENOMIC DNA]</scope>
    <source>
        <strain evidence="11 12">KACC 18899</strain>
    </source>
</reference>
<keyword evidence="12" id="KW-1185">Reference proteome</keyword>
<dbReference type="PANTHER" id="PTHR36999">
    <property type="entry name" value="ISOCITRATE DEHYDROGENASE [NADP]"/>
    <property type="match status" value="1"/>
</dbReference>
<evidence type="ECO:0000256" key="1">
    <source>
        <dbReference type="ARBA" id="ARBA00001946"/>
    </source>
</evidence>
<gene>
    <name evidence="11" type="ORF">WKW77_07825</name>
</gene>
<evidence type="ECO:0000256" key="7">
    <source>
        <dbReference type="ARBA" id="ARBA00023002"/>
    </source>
</evidence>
<dbReference type="EMBL" id="JBBKZU010000003">
    <property type="protein sequence ID" value="MEJ8810975.1"/>
    <property type="molecule type" value="Genomic_DNA"/>
</dbReference>
<comment type="caution">
    <text evidence="11">The sequence shown here is derived from an EMBL/GenBank/DDBJ whole genome shotgun (WGS) entry which is preliminary data.</text>
</comment>
<dbReference type="GO" id="GO:0004450">
    <property type="term" value="F:isocitrate dehydrogenase (NADP+) activity"/>
    <property type="evidence" value="ECO:0007669"/>
    <property type="project" value="UniProtKB-EC"/>
</dbReference>
<keyword evidence="4" id="KW-0479">Metal-binding</keyword>
<proteinExistence type="inferred from homology"/>
<evidence type="ECO:0000256" key="2">
    <source>
        <dbReference type="ARBA" id="ARBA00022435"/>
    </source>
</evidence>
<evidence type="ECO:0000256" key="10">
    <source>
        <dbReference type="PIRNR" id="PIRNR009407"/>
    </source>
</evidence>
<dbReference type="Proteomes" id="UP001365846">
    <property type="component" value="Unassembled WGS sequence"/>
</dbReference>
<keyword evidence="5" id="KW-0460">Magnesium</keyword>
<dbReference type="PANTHER" id="PTHR36999:SF1">
    <property type="entry name" value="ISOCITRATE DEHYDROGENASE (NADP(+))"/>
    <property type="match status" value="1"/>
</dbReference>
<evidence type="ECO:0000256" key="5">
    <source>
        <dbReference type="ARBA" id="ARBA00022842"/>
    </source>
</evidence>
<protein>
    <recommendedName>
        <fullName evidence="10">Isocitrate dehydrogenase [NADP]</fullName>
        <ecNumber evidence="10">1.1.1.42</ecNumber>
    </recommendedName>
    <alternativeName>
        <fullName evidence="10">Oxalosuccinate decarboxylase</fullName>
    </alternativeName>
</protein>
<keyword evidence="6 10" id="KW-0521">NADP</keyword>
<evidence type="ECO:0000313" key="12">
    <source>
        <dbReference type="Proteomes" id="UP001365846"/>
    </source>
</evidence>
<comment type="similarity">
    <text evidence="9 10">Belongs to the monomeric-type IDH family.</text>
</comment>
<dbReference type="Pfam" id="PF03971">
    <property type="entry name" value="IDH"/>
    <property type="match status" value="1"/>
</dbReference>
<evidence type="ECO:0000256" key="9">
    <source>
        <dbReference type="ARBA" id="ARBA00046318"/>
    </source>
</evidence>
<dbReference type="RefSeq" id="WP_340356294.1">
    <property type="nucleotide sequence ID" value="NZ_JBBKZU010000003.1"/>
</dbReference>
<dbReference type="EC" id="1.1.1.42" evidence="10"/>
<evidence type="ECO:0000256" key="3">
    <source>
        <dbReference type="ARBA" id="ARBA00022532"/>
    </source>
</evidence>
<organism evidence="11 12">
    <name type="scientific">Variovorax ureilyticus</name>
    <dbReference type="NCBI Taxonomy" id="1836198"/>
    <lineage>
        <taxon>Bacteria</taxon>
        <taxon>Pseudomonadati</taxon>
        <taxon>Pseudomonadota</taxon>
        <taxon>Betaproteobacteria</taxon>
        <taxon>Burkholderiales</taxon>
        <taxon>Comamonadaceae</taxon>
        <taxon>Variovorax</taxon>
    </lineage>
</organism>
<keyword evidence="3 10" id="KW-0816">Tricarboxylic acid cycle</keyword>
<evidence type="ECO:0000256" key="6">
    <source>
        <dbReference type="ARBA" id="ARBA00022857"/>
    </source>
</evidence>
<evidence type="ECO:0000256" key="4">
    <source>
        <dbReference type="ARBA" id="ARBA00022723"/>
    </source>
</evidence>
<comment type="catalytic activity">
    <reaction evidence="8 10">
        <text>D-threo-isocitrate + NADP(+) = 2-oxoglutarate + CO2 + NADPH</text>
        <dbReference type="Rhea" id="RHEA:19629"/>
        <dbReference type="ChEBI" id="CHEBI:15562"/>
        <dbReference type="ChEBI" id="CHEBI:16526"/>
        <dbReference type="ChEBI" id="CHEBI:16810"/>
        <dbReference type="ChEBI" id="CHEBI:57783"/>
        <dbReference type="ChEBI" id="CHEBI:58349"/>
        <dbReference type="EC" id="1.1.1.42"/>
    </reaction>
</comment>
<comment type="cofactor">
    <cofactor evidence="1">
        <name>Mg(2+)</name>
        <dbReference type="ChEBI" id="CHEBI:18420"/>
    </cofactor>
</comment>
<name>A0ABU8VBE7_9BURK</name>
<keyword evidence="2 10" id="KW-0329">Glyoxylate bypass</keyword>
<dbReference type="Gene3D" id="3.40.718.10">
    <property type="entry name" value="Isopropylmalate Dehydrogenase"/>
    <property type="match status" value="1"/>
</dbReference>
<accession>A0ABU8VBE7</accession>
<dbReference type="InterPro" id="IPR004436">
    <property type="entry name" value="Isocitrate_DH_NADP_mono"/>
</dbReference>
<sequence>MSTTQPSIIYTLTDEAPYLATAAFLPIIRTFAAAAGINVATSDISVAARILGAFPECLTDEQKVPDNLAELGRLTLKPEANIIKLPNISASVAQLKAGIKELQDKGYKIPDFPENPQTAEEKDIRARYNKCTGSAVNPVLREGNSDRRAPKAVKEFARKHPHSMADWSQASRSHVSHMHHGDFYHGEKSMTLDRARDVKMELITKSGKTIVLKPKVALQDREVIDSMFMSKKALLDFYEQQIEDARKTGVMFSLHVKATMMKVSHPIVFGHCVKIFYREAFAKHGKLFDELGVNVNNGMVDLYNKIATLPESKQEEIKRDLHACHEHRPELAMVDSAKGITNFHSPNDVIVDASMPAMIRNGGKMWGADGRLKDVKAVMPESTFARIYQEMINFCKWHGAFDPKTMGTVPNVGLMAQQAEEYGSHDKTFEIPEDGVANITDLATGEVLMSQDVEQGDIWRMCQVKDAAIRDWVKLAVSRARNSGMPVVFWLDAYRPHEAQLITKVKMYLHEHDTTGLDIQIMSQVRAMRYTLERVVRGMDTISATGNILRDYLTDLFPIMELGTSAKMLSVVPLMAGGGMYETGAGGSAPKHVQQLVQENHLRWDSLGEFLALAVSLEDLGIKTGNAKAKLLAKTLDSATGKLLDNNKSPSPRTGELDNRGSQFYLAKYWAEELAAQTEDKDLAASFAPLAAALAKDEQKIVGELAAVQGKPADIGGYYLPDVKKLEAVMRPSATLNAALAAVNA</sequence>
<dbReference type="PIRSF" id="PIRSF009407">
    <property type="entry name" value="IDH_monmr"/>
    <property type="match status" value="1"/>
</dbReference>
<evidence type="ECO:0000256" key="8">
    <source>
        <dbReference type="ARBA" id="ARBA00023554"/>
    </source>
</evidence>
<evidence type="ECO:0000313" key="11">
    <source>
        <dbReference type="EMBL" id="MEJ8810975.1"/>
    </source>
</evidence>
<dbReference type="NCBIfam" id="TIGR00178">
    <property type="entry name" value="monomer_idh"/>
    <property type="match status" value="1"/>
</dbReference>